<feature type="domain" description="NAD(P)-binding" evidence="1">
    <location>
        <begin position="9"/>
        <end position="190"/>
    </location>
</feature>
<reference evidence="2 3" key="1">
    <citation type="submission" date="2019-06" db="EMBL/GenBank/DDBJ databases">
        <title>Description of Kitasatospora acidophila sp. nov. isolated from pine grove soil, and reclassification of Streptomyces novaecaesareae to Kitasatospora novaeceasareae comb. nov.</title>
        <authorList>
            <person name="Kim M.J."/>
        </authorList>
    </citation>
    <scope>NUCLEOTIDE SEQUENCE [LARGE SCALE GENOMIC DNA]</scope>
    <source>
        <strain evidence="2 3">MMS16-CNU292</strain>
    </source>
</reference>
<comment type="caution">
    <text evidence="2">The sequence shown here is derived from an EMBL/GenBank/DDBJ whole genome shotgun (WGS) entry which is preliminary data.</text>
</comment>
<gene>
    <name evidence="2" type="ORF">E6W39_24965</name>
</gene>
<dbReference type="SUPFAM" id="SSF51735">
    <property type="entry name" value="NAD(P)-binding Rossmann-fold domains"/>
    <property type="match status" value="1"/>
</dbReference>
<dbReference type="InterPro" id="IPR036291">
    <property type="entry name" value="NAD(P)-bd_dom_sf"/>
</dbReference>
<dbReference type="Gene3D" id="3.40.50.720">
    <property type="entry name" value="NAD(P)-binding Rossmann-like Domain"/>
    <property type="match status" value="1"/>
</dbReference>
<evidence type="ECO:0000313" key="2">
    <source>
        <dbReference type="EMBL" id="TQF04887.1"/>
    </source>
</evidence>
<dbReference type="PANTHER" id="PTHR15020">
    <property type="entry name" value="FLAVIN REDUCTASE-RELATED"/>
    <property type="match status" value="1"/>
</dbReference>
<organism evidence="2 3">
    <name type="scientific">Kitasatospora acidiphila</name>
    <dbReference type="NCBI Taxonomy" id="2567942"/>
    <lineage>
        <taxon>Bacteria</taxon>
        <taxon>Bacillati</taxon>
        <taxon>Actinomycetota</taxon>
        <taxon>Actinomycetes</taxon>
        <taxon>Kitasatosporales</taxon>
        <taxon>Streptomycetaceae</taxon>
        <taxon>Kitasatospora</taxon>
    </lineage>
</organism>
<accession>A0A540W7I0</accession>
<proteinExistence type="predicted"/>
<evidence type="ECO:0000259" key="1">
    <source>
        <dbReference type="Pfam" id="PF13460"/>
    </source>
</evidence>
<dbReference type="OrthoDB" id="5510591at2"/>
<dbReference type="Proteomes" id="UP000319103">
    <property type="component" value="Unassembled WGS sequence"/>
</dbReference>
<dbReference type="RefSeq" id="WP_141635439.1">
    <property type="nucleotide sequence ID" value="NZ_VIGB01000003.1"/>
</dbReference>
<dbReference type="Pfam" id="PF13460">
    <property type="entry name" value="NAD_binding_10"/>
    <property type="match status" value="1"/>
</dbReference>
<dbReference type="EMBL" id="VIGB01000003">
    <property type="protein sequence ID" value="TQF04887.1"/>
    <property type="molecule type" value="Genomic_DNA"/>
</dbReference>
<keyword evidence="3" id="KW-1185">Reference proteome</keyword>
<dbReference type="InterPro" id="IPR016040">
    <property type="entry name" value="NAD(P)-bd_dom"/>
</dbReference>
<dbReference type="AlphaFoldDB" id="A0A540W7I0"/>
<dbReference type="PANTHER" id="PTHR15020:SF50">
    <property type="entry name" value="UPF0659 PROTEIN YMR090W"/>
    <property type="match status" value="1"/>
</dbReference>
<name>A0A540W7I0_9ACTN</name>
<protein>
    <submittedName>
        <fullName evidence="2">NAD-dependent epimerase/dehydratase family protein</fullName>
    </submittedName>
</protein>
<sequence length="229" mass="24317">MDSPIAVIGGNGRIGRLVVDKLLDRGERVRVLGRGPRAARRAGEVEYFRADVRDPGTLAAPLAGLSALVFSVEPGTSDSGPDSPEATMHRGVLSALAAATADGSRPHVALVSQIYVTRKSHSMNSYGRLLDWRLAGEDAVRGSGLPYTVVRPSWLTDRHAAGSQVRLEQGDTGEGKICRDDVAEALVNALYLPEGSGLTFEIYNESGSAASDWPRLFGALRHDSAAVAR</sequence>
<evidence type="ECO:0000313" key="3">
    <source>
        <dbReference type="Proteomes" id="UP000319103"/>
    </source>
</evidence>